<keyword evidence="7" id="KW-0472">Membrane</keyword>
<dbReference type="Proteomes" id="UP000823937">
    <property type="component" value="Unassembled WGS sequence"/>
</dbReference>
<evidence type="ECO:0000259" key="8">
    <source>
        <dbReference type="PROSITE" id="PS50857"/>
    </source>
</evidence>
<protein>
    <recommendedName>
        <fullName evidence="5">Cytochrome aa3 subunit 2</fullName>
    </recommendedName>
</protein>
<dbReference type="InterPro" id="IPR008972">
    <property type="entry name" value="Cupredoxin"/>
</dbReference>
<evidence type="ECO:0000256" key="4">
    <source>
        <dbReference type="ARBA" id="ARBA00024688"/>
    </source>
</evidence>
<evidence type="ECO:0000256" key="6">
    <source>
        <dbReference type="ARBA" id="ARBA00047816"/>
    </source>
</evidence>
<dbReference type="CDD" id="cd13913">
    <property type="entry name" value="ba3_CcO_II_C"/>
    <property type="match status" value="1"/>
</dbReference>
<dbReference type="InterPro" id="IPR034214">
    <property type="entry name" value="Ba3_CcO_II_C"/>
</dbReference>
<evidence type="ECO:0000256" key="5">
    <source>
        <dbReference type="ARBA" id="ARBA00031399"/>
    </source>
</evidence>
<dbReference type="PRINTS" id="PR01166">
    <property type="entry name" value="CYCOXIDASEII"/>
</dbReference>
<evidence type="ECO:0000256" key="1">
    <source>
        <dbReference type="ARBA" id="ARBA00004196"/>
    </source>
</evidence>
<name>A0A9D1TIQ0_9BACI</name>
<dbReference type="Pfam" id="PF00116">
    <property type="entry name" value="COX2"/>
    <property type="match status" value="1"/>
</dbReference>
<dbReference type="SUPFAM" id="SSF49503">
    <property type="entry name" value="Cupredoxins"/>
    <property type="match status" value="1"/>
</dbReference>
<comment type="subcellular location">
    <subcellularLocation>
        <location evidence="1">Cell envelope</location>
    </subcellularLocation>
</comment>
<dbReference type="InterPro" id="IPR051403">
    <property type="entry name" value="NosZ/Cyto_c_oxidase_sub2"/>
</dbReference>
<evidence type="ECO:0000256" key="7">
    <source>
        <dbReference type="SAM" id="Phobius"/>
    </source>
</evidence>
<sequence>MNMHKYEKIWIFFGSATLLVFLTLVGISAFYMGNKPPSCAVTLDPETVREHTLFKEPGLKEIGDNEYQLTIVASAFDYDVGNPEKVIEIPKGAKVHVSSTTTDVIHGFEIAGTNVNMMLEPGYISTYTNTFKNAGTYTLVCNEYCGVGHHLMSATIEVVE</sequence>
<keyword evidence="3" id="KW-0186">Copper</keyword>
<comment type="caution">
    <text evidence="9">The sequence shown here is derived from an EMBL/GenBank/DDBJ whole genome shotgun (WGS) entry which is preliminary data.</text>
</comment>
<keyword evidence="7" id="KW-0812">Transmembrane</keyword>
<feature type="domain" description="Cytochrome oxidase subunit II copper A binding" evidence="8">
    <location>
        <begin position="64"/>
        <end position="160"/>
    </location>
</feature>
<keyword evidence="2" id="KW-0479">Metal-binding</keyword>
<dbReference type="PROSITE" id="PS50857">
    <property type="entry name" value="COX2_CUA"/>
    <property type="match status" value="1"/>
</dbReference>
<organism evidence="9 10">
    <name type="scientific">Candidatus Pseudogracilibacillus intestinigallinarum</name>
    <dbReference type="NCBI Taxonomy" id="2838742"/>
    <lineage>
        <taxon>Bacteria</taxon>
        <taxon>Bacillati</taxon>
        <taxon>Bacillota</taxon>
        <taxon>Bacilli</taxon>
        <taxon>Bacillales</taxon>
        <taxon>Bacillaceae</taxon>
        <taxon>Pseudogracilibacillus</taxon>
    </lineage>
</organism>
<feature type="transmembrane region" description="Helical" evidence="7">
    <location>
        <begin position="9"/>
        <end position="32"/>
    </location>
</feature>
<dbReference type="InterPro" id="IPR001505">
    <property type="entry name" value="Copper_CuA"/>
</dbReference>
<proteinExistence type="predicted"/>
<accession>A0A9D1TIQ0</accession>
<evidence type="ECO:0000256" key="2">
    <source>
        <dbReference type="ARBA" id="ARBA00022723"/>
    </source>
</evidence>
<reference evidence="9" key="1">
    <citation type="journal article" date="2021" name="PeerJ">
        <title>Extensive microbial diversity within the chicken gut microbiome revealed by metagenomics and culture.</title>
        <authorList>
            <person name="Gilroy R."/>
            <person name="Ravi A."/>
            <person name="Getino M."/>
            <person name="Pursley I."/>
            <person name="Horton D.L."/>
            <person name="Alikhan N.F."/>
            <person name="Baker D."/>
            <person name="Gharbi K."/>
            <person name="Hall N."/>
            <person name="Watson M."/>
            <person name="Adriaenssens E.M."/>
            <person name="Foster-Nyarko E."/>
            <person name="Jarju S."/>
            <person name="Secka A."/>
            <person name="Antonio M."/>
            <person name="Oren A."/>
            <person name="Chaudhuri R.R."/>
            <person name="La Ragione R."/>
            <person name="Hildebrand F."/>
            <person name="Pallen M.J."/>
        </authorList>
    </citation>
    <scope>NUCLEOTIDE SEQUENCE</scope>
    <source>
        <strain evidence="9">CHK169-2315</strain>
    </source>
</reference>
<dbReference type="GO" id="GO:0016020">
    <property type="term" value="C:membrane"/>
    <property type="evidence" value="ECO:0007669"/>
    <property type="project" value="InterPro"/>
</dbReference>
<gene>
    <name evidence="9" type="ORF">H9895_00875</name>
</gene>
<evidence type="ECO:0000313" key="10">
    <source>
        <dbReference type="Proteomes" id="UP000823937"/>
    </source>
</evidence>
<dbReference type="InterPro" id="IPR002429">
    <property type="entry name" value="CcO_II-like_C"/>
</dbReference>
<evidence type="ECO:0000256" key="3">
    <source>
        <dbReference type="ARBA" id="ARBA00023008"/>
    </source>
</evidence>
<dbReference type="GO" id="GO:0030313">
    <property type="term" value="C:cell envelope"/>
    <property type="evidence" value="ECO:0007669"/>
    <property type="project" value="UniProtKB-SubCell"/>
</dbReference>
<comment type="catalytic activity">
    <reaction evidence="6">
        <text>4 Fe(II)-[cytochrome c] + O2 + 8 H(+)(in) = 4 Fe(III)-[cytochrome c] + 2 H2O + 4 H(+)(out)</text>
        <dbReference type="Rhea" id="RHEA:11436"/>
        <dbReference type="Rhea" id="RHEA-COMP:10350"/>
        <dbReference type="Rhea" id="RHEA-COMP:14399"/>
        <dbReference type="ChEBI" id="CHEBI:15377"/>
        <dbReference type="ChEBI" id="CHEBI:15378"/>
        <dbReference type="ChEBI" id="CHEBI:15379"/>
        <dbReference type="ChEBI" id="CHEBI:29033"/>
        <dbReference type="ChEBI" id="CHEBI:29034"/>
        <dbReference type="EC" id="7.1.1.9"/>
    </reaction>
</comment>
<dbReference type="EMBL" id="DXHX01000015">
    <property type="protein sequence ID" value="HIV73616.1"/>
    <property type="molecule type" value="Genomic_DNA"/>
</dbReference>
<keyword evidence="7" id="KW-1133">Transmembrane helix</keyword>
<evidence type="ECO:0000313" key="9">
    <source>
        <dbReference type="EMBL" id="HIV73616.1"/>
    </source>
</evidence>
<dbReference type="Gene3D" id="2.60.40.420">
    <property type="entry name" value="Cupredoxins - blue copper proteins"/>
    <property type="match status" value="1"/>
</dbReference>
<reference evidence="9" key="2">
    <citation type="submission" date="2021-04" db="EMBL/GenBank/DDBJ databases">
        <authorList>
            <person name="Gilroy R."/>
        </authorList>
    </citation>
    <scope>NUCLEOTIDE SEQUENCE</scope>
    <source>
        <strain evidence="9">CHK169-2315</strain>
    </source>
</reference>
<dbReference type="GO" id="GO:0005507">
    <property type="term" value="F:copper ion binding"/>
    <property type="evidence" value="ECO:0007669"/>
    <property type="project" value="InterPro"/>
</dbReference>
<dbReference type="PANTHER" id="PTHR42838">
    <property type="entry name" value="CYTOCHROME C OXIDASE SUBUNIT II"/>
    <property type="match status" value="1"/>
</dbReference>
<dbReference type="AlphaFoldDB" id="A0A9D1TIQ0"/>
<dbReference type="GO" id="GO:0004129">
    <property type="term" value="F:cytochrome-c oxidase activity"/>
    <property type="evidence" value="ECO:0007669"/>
    <property type="project" value="UniProtKB-EC"/>
</dbReference>
<comment type="function">
    <text evidence="4">Subunits I and II form the functional core of the enzyme complex. Electrons originating in cytochrome c are transferred via heme a and Cu(A) to the binuclear center formed by heme a3 and Cu(B).</text>
</comment>
<dbReference type="PANTHER" id="PTHR42838:SF2">
    <property type="entry name" value="NITROUS-OXIDE REDUCTASE"/>
    <property type="match status" value="1"/>
</dbReference>
<dbReference type="PROSITE" id="PS00078">
    <property type="entry name" value="COX2"/>
    <property type="match status" value="1"/>
</dbReference>